<feature type="domain" description="EF-hand" evidence="6">
    <location>
        <begin position="1"/>
        <end position="24"/>
    </location>
</feature>
<keyword evidence="4" id="KW-0505">Motor protein</keyword>
<dbReference type="AlphaFoldDB" id="A0A7J7J196"/>
<evidence type="ECO:0000259" key="6">
    <source>
        <dbReference type="PROSITE" id="PS50222"/>
    </source>
</evidence>
<keyword evidence="5" id="KW-0514">Muscle protein</keyword>
<comment type="caution">
    <text evidence="7">The sequence shown here is derived from an EMBL/GenBank/DDBJ whole genome shotgun (WGS) entry which is preliminary data.</text>
</comment>
<dbReference type="InterPro" id="IPR002048">
    <property type="entry name" value="EF_hand_dom"/>
</dbReference>
<dbReference type="Gene3D" id="1.10.238.10">
    <property type="entry name" value="EF-hand"/>
    <property type="match status" value="2"/>
</dbReference>
<accession>A0A7J7J196</accession>
<dbReference type="Proteomes" id="UP000593567">
    <property type="component" value="Unassembled WGS sequence"/>
</dbReference>
<evidence type="ECO:0000256" key="3">
    <source>
        <dbReference type="ARBA" id="ARBA00023123"/>
    </source>
</evidence>
<gene>
    <name evidence="7" type="ORF">EB796_022258</name>
</gene>
<dbReference type="GO" id="GO:0016459">
    <property type="term" value="C:myosin complex"/>
    <property type="evidence" value="ECO:0007669"/>
    <property type="project" value="UniProtKB-KW"/>
</dbReference>
<evidence type="ECO:0000313" key="8">
    <source>
        <dbReference type="Proteomes" id="UP000593567"/>
    </source>
</evidence>
<evidence type="ECO:0000256" key="1">
    <source>
        <dbReference type="ARBA" id="ARBA00022737"/>
    </source>
</evidence>
<dbReference type="InterPro" id="IPR050403">
    <property type="entry name" value="Myosin_RLC"/>
</dbReference>
<dbReference type="PROSITE" id="PS00018">
    <property type="entry name" value="EF_HAND_1"/>
    <property type="match status" value="1"/>
</dbReference>
<dbReference type="PANTHER" id="PTHR23049">
    <property type="entry name" value="MYOSIN REGULATORY LIGHT CHAIN 2"/>
    <property type="match status" value="1"/>
</dbReference>
<name>A0A7J7J196_BUGNE</name>
<evidence type="ECO:0000313" key="7">
    <source>
        <dbReference type="EMBL" id="KAF6019451.1"/>
    </source>
</evidence>
<dbReference type="InterPro" id="IPR018247">
    <property type="entry name" value="EF_Hand_1_Ca_BS"/>
</dbReference>
<dbReference type="GO" id="GO:0005509">
    <property type="term" value="F:calcium ion binding"/>
    <property type="evidence" value="ECO:0007669"/>
    <property type="project" value="InterPro"/>
</dbReference>
<dbReference type="FunFam" id="1.10.238.10:FF:000001">
    <property type="entry name" value="Calmodulin 1"/>
    <property type="match status" value="1"/>
</dbReference>
<protein>
    <submittedName>
        <fullName evidence="7">Mlc-4</fullName>
    </submittedName>
</protein>
<dbReference type="InterPro" id="IPR011992">
    <property type="entry name" value="EF-hand-dom_pair"/>
</dbReference>
<sequence>MDVNRDGFIDVSDLKAIHNDLGRNPSDKDLNEMLKECPGQLNFTAFLTLFGEKMHGTDSETTFRQAFEQFDPEKKGKLSEEYVKDLLLNVGDQFKEEEIRQVWKEAKPHGGLFDYDAFVTLVKRGPQDEMAQ</sequence>
<keyword evidence="8" id="KW-1185">Reference proteome</keyword>
<reference evidence="7" key="1">
    <citation type="submission" date="2020-06" db="EMBL/GenBank/DDBJ databases">
        <title>Draft genome of Bugula neritina, a colonial animal packing powerful symbionts and potential medicines.</title>
        <authorList>
            <person name="Rayko M."/>
        </authorList>
    </citation>
    <scope>NUCLEOTIDE SEQUENCE [LARGE SCALE GENOMIC DNA]</scope>
    <source>
        <strain evidence="7">Kwan_BN1</strain>
    </source>
</reference>
<evidence type="ECO:0000256" key="4">
    <source>
        <dbReference type="ARBA" id="ARBA00023175"/>
    </source>
</evidence>
<organism evidence="7 8">
    <name type="scientific">Bugula neritina</name>
    <name type="common">Brown bryozoan</name>
    <name type="synonym">Sertularia neritina</name>
    <dbReference type="NCBI Taxonomy" id="10212"/>
    <lineage>
        <taxon>Eukaryota</taxon>
        <taxon>Metazoa</taxon>
        <taxon>Spiralia</taxon>
        <taxon>Lophotrochozoa</taxon>
        <taxon>Bryozoa</taxon>
        <taxon>Gymnolaemata</taxon>
        <taxon>Cheilostomatida</taxon>
        <taxon>Flustrina</taxon>
        <taxon>Buguloidea</taxon>
        <taxon>Bugulidae</taxon>
        <taxon>Bugula</taxon>
    </lineage>
</organism>
<evidence type="ECO:0000256" key="5">
    <source>
        <dbReference type="ARBA" id="ARBA00023179"/>
    </source>
</evidence>
<keyword evidence="2" id="KW-0106">Calcium</keyword>
<dbReference type="OrthoDB" id="429467at2759"/>
<dbReference type="SUPFAM" id="SSF47473">
    <property type="entry name" value="EF-hand"/>
    <property type="match status" value="1"/>
</dbReference>
<evidence type="ECO:0000256" key="2">
    <source>
        <dbReference type="ARBA" id="ARBA00022837"/>
    </source>
</evidence>
<proteinExistence type="predicted"/>
<dbReference type="EMBL" id="VXIV02003230">
    <property type="protein sequence ID" value="KAF6019451.1"/>
    <property type="molecule type" value="Genomic_DNA"/>
</dbReference>
<dbReference type="PROSITE" id="PS50222">
    <property type="entry name" value="EF_HAND_2"/>
    <property type="match status" value="2"/>
</dbReference>
<keyword evidence="3" id="KW-0518">Myosin</keyword>
<feature type="domain" description="EF-hand" evidence="6">
    <location>
        <begin position="58"/>
        <end position="93"/>
    </location>
</feature>
<keyword evidence="1" id="KW-0677">Repeat</keyword>